<dbReference type="SUPFAM" id="SSF51735">
    <property type="entry name" value="NAD(P)-binding Rossmann-fold domains"/>
    <property type="match status" value="1"/>
</dbReference>
<dbReference type="NCBIfam" id="TIGR03026">
    <property type="entry name" value="NDP-sugDHase"/>
    <property type="match status" value="1"/>
</dbReference>
<keyword evidence="5 7" id="KW-0520">NAD</keyword>
<dbReference type="Proteomes" id="UP001580430">
    <property type="component" value="Unassembled WGS sequence"/>
</dbReference>
<comment type="similarity">
    <text evidence="2 7">Belongs to the UDP-glucose/GDP-mannose dehydrogenase family.</text>
</comment>
<comment type="caution">
    <text evidence="9">The sequence shown here is derived from an EMBL/GenBank/DDBJ whole genome shotgun (WGS) entry which is preliminary data.</text>
</comment>
<evidence type="ECO:0000259" key="8">
    <source>
        <dbReference type="SMART" id="SM00984"/>
    </source>
</evidence>
<evidence type="ECO:0000256" key="6">
    <source>
        <dbReference type="ARBA" id="ARBA00047473"/>
    </source>
</evidence>
<comment type="catalytic activity">
    <reaction evidence="6 7">
        <text>UDP-alpha-D-glucose + 2 NAD(+) + H2O = UDP-alpha-D-glucuronate + 2 NADH + 3 H(+)</text>
        <dbReference type="Rhea" id="RHEA:23596"/>
        <dbReference type="ChEBI" id="CHEBI:15377"/>
        <dbReference type="ChEBI" id="CHEBI:15378"/>
        <dbReference type="ChEBI" id="CHEBI:57540"/>
        <dbReference type="ChEBI" id="CHEBI:57945"/>
        <dbReference type="ChEBI" id="CHEBI:58052"/>
        <dbReference type="ChEBI" id="CHEBI:58885"/>
        <dbReference type="EC" id="1.1.1.22"/>
    </reaction>
</comment>
<evidence type="ECO:0000256" key="1">
    <source>
        <dbReference type="ARBA" id="ARBA00004701"/>
    </source>
</evidence>
<dbReference type="EC" id="1.1.1.22" evidence="3 7"/>
<dbReference type="InterPro" id="IPR014027">
    <property type="entry name" value="UDP-Glc/GDP-Man_DH_C"/>
</dbReference>
<keyword evidence="4 7" id="KW-0560">Oxidoreductase</keyword>
<gene>
    <name evidence="9" type="ORF">ACE5LO_07575</name>
</gene>
<feature type="domain" description="UDP-glucose/GDP-mannose dehydrogenase C-terminal" evidence="8">
    <location>
        <begin position="311"/>
        <end position="414"/>
    </location>
</feature>
<organism evidence="9 10">
    <name type="scientific">Paenibacillus medicaginis</name>
    <dbReference type="NCBI Taxonomy" id="1470560"/>
    <lineage>
        <taxon>Bacteria</taxon>
        <taxon>Bacillati</taxon>
        <taxon>Bacillota</taxon>
        <taxon>Bacilli</taxon>
        <taxon>Bacillales</taxon>
        <taxon>Paenibacillaceae</taxon>
        <taxon>Paenibacillus</taxon>
    </lineage>
</organism>
<dbReference type="Pfam" id="PF03721">
    <property type="entry name" value="UDPG_MGDP_dh_N"/>
    <property type="match status" value="1"/>
</dbReference>
<dbReference type="InterPro" id="IPR008927">
    <property type="entry name" value="6-PGluconate_DH-like_C_sf"/>
</dbReference>
<protein>
    <recommendedName>
        <fullName evidence="3 7">UDP-glucose 6-dehydrogenase</fullName>
        <ecNumber evidence="3 7">1.1.1.22</ecNumber>
    </recommendedName>
</protein>
<proteinExistence type="inferred from homology"/>
<dbReference type="SMART" id="SM00984">
    <property type="entry name" value="UDPG_MGDP_dh_C"/>
    <property type="match status" value="1"/>
</dbReference>
<dbReference type="EMBL" id="JBHIRY010000005">
    <property type="protein sequence ID" value="MFB5760253.1"/>
    <property type="molecule type" value="Genomic_DNA"/>
</dbReference>
<dbReference type="InterPro" id="IPR028357">
    <property type="entry name" value="UDPglc_DH_bac"/>
</dbReference>
<comment type="pathway">
    <text evidence="1">Nucleotide-sugar biosynthesis; UDP-alpha-D-glucuronate biosynthesis; UDP-alpha-D-glucuronate from UDP-alpha-D-glucose: step 1/1.</text>
</comment>
<reference evidence="9 10" key="1">
    <citation type="submission" date="2024-09" db="EMBL/GenBank/DDBJ databases">
        <title>Paenibacillus zeirhizospherea sp. nov., isolated from surface of the maize (Zea mays) roots in a horticulture field, Hungary.</title>
        <authorList>
            <person name="Marton D."/>
            <person name="Farkas M."/>
            <person name="Bedics A."/>
            <person name="Toth E."/>
            <person name="Tancsics A."/>
            <person name="Boka K."/>
            <person name="Marati G."/>
            <person name="Kriszt B."/>
            <person name="Cserhati M."/>
        </authorList>
    </citation>
    <scope>NUCLEOTIDE SEQUENCE [LARGE SCALE GENOMIC DNA]</scope>
    <source>
        <strain evidence="9 10">JCM 18446</strain>
    </source>
</reference>
<dbReference type="SUPFAM" id="SSF48179">
    <property type="entry name" value="6-phosphogluconate dehydrogenase C-terminal domain-like"/>
    <property type="match status" value="1"/>
</dbReference>
<evidence type="ECO:0000256" key="2">
    <source>
        <dbReference type="ARBA" id="ARBA00006601"/>
    </source>
</evidence>
<dbReference type="Gene3D" id="1.20.5.100">
    <property type="entry name" value="Cytochrome c1, transmembrane anchor, C-terminal"/>
    <property type="match status" value="1"/>
</dbReference>
<name>A0ABV5BYA0_9BACL</name>
<dbReference type="InterPro" id="IPR017476">
    <property type="entry name" value="UDP-Glc/GDP-Man"/>
</dbReference>
<accession>A0ABV5BYA0</accession>
<dbReference type="InterPro" id="IPR014026">
    <property type="entry name" value="UDP-Glc/GDP-Man_DH_dimer"/>
</dbReference>
<dbReference type="Pfam" id="PF00984">
    <property type="entry name" value="UDPG_MGDP_dh"/>
    <property type="match status" value="1"/>
</dbReference>
<dbReference type="InterPro" id="IPR001732">
    <property type="entry name" value="UDP-Glc/GDP-Man_DH_N"/>
</dbReference>
<dbReference type="Gene3D" id="3.40.50.720">
    <property type="entry name" value="NAD(P)-binding Rossmann-like Domain"/>
    <property type="match status" value="2"/>
</dbReference>
<dbReference type="PIRSF" id="PIRSF000124">
    <property type="entry name" value="UDPglc_GDPman_dh"/>
    <property type="match status" value="1"/>
</dbReference>
<dbReference type="InterPro" id="IPR036291">
    <property type="entry name" value="NAD(P)-bd_dom_sf"/>
</dbReference>
<keyword evidence="10" id="KW-1185">Reference proteome</keyword>
<evidence type="ECO:0000313" key="9">
    <source>
        <dbReference type="EMBL" id="MFB5760253.1"/>
    </source>
</evidence>
<dbReference type="GO" id="GO:0016491">
    <property type="term" value="F:oxidoreductase activity"/>
    <property type="evidence" value="ECO:0007669"/>
    <property type="project" value="UniProtKB-KW"/>
</dbReference>
<sequence>MNLTVIGTGYVGLVSGVCFSDLGNNVVCVDKDSPKIEMLLRGEVPIYEPGLKELIAKNTAEGRLSFSTDISAPVQDAEIVFIAVGTPQLPNGEANLQYIDQAAREIAVALNGYKIIVTKSTVPVGTNERIKQIIGELTTHPFDVVSVPEFLREGSAIKDTLHPDRVIIGAESKEAAETIAVLHRPLTSKIIVTDIRSAEMIKYASNAFLATKISFINEIANICEKVGADVTLVAKGMGEDRRIGASFLNAGIGYGGSCFPKDTHALIQIAGNVEYDFKLLRSVVEVNQMQRFNVISKLQESLEDLAGKTVGIWGLAFKPNTDDVREAPALEIVPALITHGAKVKVYDPIAMDKFRKEYNHESILWSSNAVAAAAECDALCLLTEWDEFVKTDLQQIEKVMDRPILVDGRNVFSQEQIEKTDFTYYSVGRPMMNRSNAQKPSFLNI</sequence>
<evidence type="ECO:0000256" key="4">
    <source>
        <dbReference type="ARBA" id="ARBA00023002"/>
    </source>
</evidence>
<dbReference type="SUPFAM" id="SSF52413">
    <property type="entry name" value="UDP-glucose/GDP-mannose dehydrogenase C-terminal domain"/>
    <property type="match status" value="1"/>
</dbReference>
<evidence type="ECO:0000256" key="3">
    <source>
        <dbReference type="ARBA" id="ARBA00012954"/>
    </source>
</evidence>
<evidence type="ECO:0000256" key="5">
    <source>
        <dbReference type="ARBA" id="ARBA00023027"/>
    </source>
</evidence>
<evidence type="ECO:0000313" key="10">
    <source>
        <dbReference type="Proteomes" id="UP001580430"/>
    </source>
</evidence>
<dbReference type="PANTHER" id="PTHR43750">
    <property type="entry name" value="UDP-GLUCOSE 6-DEHYDROGENASE TUAD"/>
    <property type="match status" value="1"/>
</dbReference>
<dbReference type="PIRSF" id="PIRSF500134">
    <property type="entry name" value="UDPglc_DH_bac"/>
    <property type="match status" value="1"/>
</dbReference>
<dbReference type="RefSeq" id="WP_375519428.1">
    <property type="nucleotide sequence ID" value="NZ_JBHIRY010000005.1"/>
</dbReference>
<dbReference type="Pfam" id="PF03720">
    <property type="entry name" value="UDPG_MGDP_dh_C"/>
    <property type="match status" value="1"/>
</dbReference>
<dbReference type="InterPro" id="IPR036220">
    <property type="entry name" value="UDP-Glc/GDP-Man_DH_C_sf"/>
</dbReference>
<dbReference type="PANTHER" id="PTHR43750:SF3">
    <property type="entry name" value="UDP-GLUCOSE 6-DEHYDROGENASE TUAD"/>
    <property type="match status" value="1"/>
</dbReference>
<evidence type="ECO:0000256" key="7">
    <source>
        <dbReference type="PIRNR" id="PIRNR000124"/>
    </source>
</evidence>